<feature type="compositionally biased region" description="Basic and acidic residues" evidence="1">
    <location>
        <begin position="172"/>
        <end position="210"/>
    </location>
</feature>
<keyword evidence="4" id="KW-1185">Reference proteome</keyword>
<dbReference type="AlphaFoldDB" id="A0ABD0LQY4"/>
<feature type="region of interest" description="Disordered" evidence="1">
    <location>
        <begin position="142"/>
        <end position="244"/>
    </location>
</feature>
<reference evidence="3 4" key="1">
    <citation type="journal article" date="2023" name="Sci. Data">
        <title>Genome assembly of the Korean intertidal mud-creeper Batillaria attramentaria.</title>
        <authorList>
            <person name="Patra A.K."/>
            <person name="Ho P.T."/>
            <person name="Jun S."/>
            <person name="Lee S.J."/>
            <person name="Kim Y."/>
            <person name="Won Y.J."/>
        </authorList>
    </citation>
    <scope>NUCLEOTIDE SEQUENCE [LARGE SCALE GENOMIC DNA]</scope>
    <source>
        <strain evidence="3">Wonlab-2016</strain>
    </source>
</reference>
<sequence>MSVSDTVAVSAKMAQSPLSVLLVCTAIGSCNHPELVGAVYWWLTYIFGAILGVVIPLNIGQLVCRLRHRRYKRVPMQTDQELDRPSDRGSDKIPGEAITSNKKTDDTVSKAEATTEPRGIQHAATTCAESVMLGAAPLNQSEWAEAPPTPTPRPQPAHDLDEGAQSSVGREPLLREQEQETEEDLRPNETRRYEADSCHHGRGECRDKRLMNVPPSNTDNDHSVAFHTGQVYPGTEGIPYDQAN</sequence>
<evidence type="ECO:0000313" key="4">
    <source>
        <dbReference type="Proteomes" id="UP001519460"/>
    </source>
</evidence>
<feature type="compositionally biased region" description="Basic and acidic residues" evidence="1">
    <location>
        <begin position="81"/>
        <end position="94"/>
    </location>
</feature>
<dbReference type="Proteomes" id="UP001519460">
    <property type="component" value="Unassembled WGS sequence"/>
</dbReference>
<evidence type="ECO:0000313" key="3">
    <source>
        <dbReference type="EMBL" id="KAK7501959.1"/>
    </source>
</evidence>
<keyword evidence="2" id="KW-1133">Transmembrane helix</keyword>
<protein>
    <submittedName>
        <fullName evidence="3">Uncharacterized protein</fullName>
    </submittedName>
</protein>
<name>A0ABD0LQY4_9CAEN</name>
<feature type="compositionally biased region" description="Basic and acidic residues" evidence="1">
    <location>
        <begin position="102"/>
        <end position="115"/>
    </location>
</feature>
<evidence type="ECO:0000256" key="2">
    <source>
        <dbReference type="SAM" id="Phobius"/>
    </source>
</evidence>
<comment type="caution">
    <text evidence="3">The sequence shown here is derived from an EMBL/GenBank/DDBJ whole genome shotgun (WGS) entry which is preliminary data.</text>
</comment>
<keyword evidence="2" id="KW-0472">Membrane</keyword>
<evidence type="ECO:0000256" key="1">
    <source>
        <dbReference type="SAM" id="MobiDB-lite"/>
    </source>
</evidence>
<feature type="region of interest" description="Disordered" evidence="1">
    <location>
        <begin position="76"/>
        <end position="122"/>
    </location>
</feature>
<feature type="transmembrane region" description="Helical" evidence="2">
    <location>
        <begin position="39"/>
        <end position="63"/>
    </location>
</feature>
<gene>
    <name evidence="3" type="ORF">BaRGS_00006711</name>
</gene>
<dbReference type="EMBL" id="JACVVK020000028">
    <property type="protein sequence ID" value="KAK7501959.1"/>
    <property type="molecule type" value="Genomic_DNA"/>
</dbReference>
<keyword evidence="2" id="KW-0812">Transmembrane</keyword>
<proteinExistence type="predicted"/>
<organism evidence="3 4">
    <name type="scientific">Batillaria attramentaria</name>
    <dbReference type="NCBI Taxonomy" id="370345"/>
    <lineage>
        <taxon>Eukaryota</taxon>
        <taxon>Metazoa</taxon>
        <taxon>Spiralia</taxon>
        <taxon>Lophotrochozoa</taxon>
        <taxon>Mollusca</taxon>
        <taxon>Gastropoda</taxon>
        <taxon>Caenogastropoda</taxon>
        <taxon>Sorbeoconcha</taxon>
        <taxon>Cerithioidea</taxon>
        <taxon>Batillariidae</taxon>
        <taxon>Batillaria</taxon>
    </lineage>
</organism>
<accession>A0ABD0LQY4</accession>